<name>A0A4V2K217_9APHY</name>
<reference evidence="1" key="1">
    <citation type="submission" date="2019-01" db="EMBL/GenBank/DDBJ databases">
        <title>Draft genome sequences of three monokaryotic isolates of the white-rot basidiomycete fungus Dichomitus squalens.</title>
        <authorList>
            <consortium name="DOE Joint Genome Institute"/>
            <person name="Lopez S.C."/>
            <person name="Andreopoulos B."/>
            <person name="Pangilinan J."/>
            <person name="Lipzen A."/>
            <person name="Riley R."/>
            <person name="Ahrendt S."/>
            <person name="Ng V."/>
            <person name="Barry K."/>
            <person name="Daum C."/>
            <person name="Grigoriev I.V."/>
            <person name="Hilden K.S."/>
            <person name="Makela M.R."/>
            <person name="de Vries R.P."/>
        </authorList>
    </citation>
    <scope>NUCLEOTIDE SEQUENCE [LARGE SCALE GENOMIC DNA]</scope>
    <source>
        <strain evidence="1">OM18370.1</strain>
    </source>
</reference>
<gene>
    <name evidence="1" type="ORF">BD311DRAFT_745072</name>
</gene>
<proteinExistence type="predicted"/>
<organism evidence="1">
    <name type="scientific">Dichomitus squalens</name>
    <dbReference type="NCBI Taxonomy" id="114155"/>
    <lineage>
        <taxon>Eukaryota</taxon>
        <taxon>Fungi</taxon>
        <taxon>Dikarya</taxon>
        <taxon>Basidiomycota</taxon>
        <taxon>Agaricomycotina</taxon>
        <taxon>Agaricomycetes</taxon>
        <taxon>Polyporales</taxon>
        <taxon>Polyporaceae</taxon>
        <taxon>Dichomitus</taxon>
    </lineage>
</organism>
<accession>A0A4V2K217</accession>
<sequence length="69" mass="7928">MVDVAESERLLGRRRDMLRSYMTAGDRCRIDGMLCGEARWWWFVMRSDGRPALPFIPLRTVAGEPLLGS</sequence>
<feature type="non-terminal residue" evidence="1">
    <location>
        <position position="69"/>
    </location>
</feature>
<dbReference type="EMBL" id="ML143387">
    <property type="protein sequence ID" value="TBU34853.1"/>
    <property type="molecule type" value="Genomic_DNA"/>
</dbReference>
<evidence type="ECO:0000313" key="1">
    <source>
        <dbReference type="EMBL" id="TBU34853.1"/>
    </source>
</evidence>
<dbReference type="AlphaFoldDB" id="A0A4V2K217"/>
<protein>
    <submittedName>
        <fullName evidence="1">Uncharacterized protein</fullName>
    </submittedName>
</protein>
<dbReference type="Proteomes" id="UP000292957">
    <property type="component" value="Unassembled WGS sequence"/>
</dbReference>